<evidence type="ECO:0000313" key="2">
    <source>
        <dbReference type="EMBL" id="SMD35371.1"/>
    </source>
</evidence>
<evidence type="ECO:0000259" key="1">
    <source>
        <dbReference type="Pfam" id="PF13649"/>
    </source>
</evidence>
<gene>
    <name evidence="2" type="ORF">SAMN04488029_2480</name>
</gene>
<dbReference type="EMBL" id="FWYF01000002">
    <property type="protein sequence ID" value="SMD35371.1"/>
    <property type="molecule type" value="Genomic_DNA"/>
</dbReference>
<dbReference type="InterPro" id="IPR041698">
    <property type="entry name" value="Methyltransf_25"/>
</dbReference>
<keyword evidence="3" id="KW-1185">Reference proteome</keyword>
<reference evidence="2 3" key="1">
    <citation type="submission" date="2017-04" db="EMBL/GenBank/DDBJ databases">
        <authorList>
            <person name="Afonso C.L."/>
            <person name="Miller P.J."/>
            <person name="Scott M.A."/>
            <person name="Spackman E."/>
            <person name="Goraichik I."/>
            <person name="Dimitrov K.M."/>
            <person name="Suarez D.L."/>
            <person name="Swayne D.E."/>
        </authorList>
    </citation>
    <scope>NUCLEOTIDE SEQUENCE [LARGE SCALE GENOMIC DNA]</scope>
    <source>
        <strain evidence="2 3">DSM 26133</strain>
    </source>
</reference>
<dbReference type="SUPFAM" id="SSF53335">
    <property type="entry name" value="S-adenosyl-L-methionine-dependent methyltransferases"/>
    <property type="match status" value="1"/>
</dbReference>
<dbReference type="RefSeq" id="WP_084373123.1">
    <property type="nucleotide sequence ID" value="NZ_FWYF01000002.1"/>
</dbReference>
<feature type="domain" description="Methyltransferase" evidence="1">
    <location>
        <begin position="63"/>
        <end position="154"/>
    </location>
</feature>
<sequence>MFEFLNQRSLKEEIMDDFFCHGEVVDQTLRELNQINTYLGGDQLSLNAVKKLMAKNPKQLYEIVDLGCGGGDTLKLFSKWAKKNNQNLKLTGIDANGYIVDYAKRNCRKHSNISFSSENILGERFRESMFDIAHASLFFHHLQEEEIVELLKQILGQVSLGIVINDLHRHWVSYLFTKHLITNWSKSEMVQYDSVLSVERSFVREELENYLKMADIKNYSLTWRWAYRWELIIWK</sequence>
<dbReference type="AlphaFoldDB" id="A0A1W2GFM2"/>
<dbReference type="Gene3D" id="3.40.50.150">
    <property type="entry name" value="Vaccinia Virus protein VP39"/>
    <property type="match status" value="1"/>
</dbReference>
<dbReference type="STRING" id="692418.SAMN04488029_2480"/>
<keyword evidence="2" id="KW-0808">Transferase</keyword>
<organism evidence="2 3">
    <name type="scientific">Reichenbachiella faecimaris</name>
    <dbReference type="NCBI Taxonomy" id="692418"/>
    <lineage>
        <taxon>Bacteria</taxon>
        <taxon>Pseudomonadati</taxon>
        <taxon>Bacteroidota</taxon>
        <taxon>Cytophagia</taxon>
        <taxon>Cytophagales</taxon>
        <taxon>Reichenbachiellaceae</taxon>
        <taxon>Reichenbachiella</taxon>
    </lineage>
</organism>
<evidence type="ECO:0000313" key="3">
    <source>
        <dbReference type="Proteomes" id="UP000192472"/>
    </source>
</evidence>
<dbReference type="GO" id="GO:0032259">
    <property type="term" value="P:methylation"/>
    <property type="evidence" value="ECO:0007669"/>
    <property type="project" value="UniProtKB-KW"/>
</dbReference>
<dbReference type="OrthoDB" id="9800454at2"/>
<keyword evidence="2" id="KW-0489">Methyltransferase</keyword>
<name>A0A1W2GFM2_REIFA</name>
<dbReference type="CDD" id="cd02440">
    <property type="entry name" value="AdoMet_MTases"/>
    <property type="match status" value="1"/>
</dbReference>
<proteinExistence type="predicted"/>
<dbReference type="Pfam" id="PF13649">
    <property type="entry name" value="Methyltransf_25"/>
    <property type="match status" value="1"/>
</dbReference>
<dbReference type="InterPro" id="IPR029063">
    <property type="entry name" value="SAM-dependent_MTases_sf"/>
</dbReference>
<accession>A0A1W2GFM2</accession>
<protein>
    <submittedName>
        <fullName evidence="2">Methyltransferase domain-containing protein</fullName>
    </submittedName>
</protein>
<dbReference type="GO" id="GO:0008168">
    <property type="term" value="F:methyltransferase activity"/>
    <property type="evidence" value="ECO:0007669"/>
    <property type="project" value="UniProtKB-KW"/>
</dbReference>
<dbReference type="Proteomes" id="UP000192472">
    <property type="component" value="Unassembled WGS sequence"/>
</dbReference>